<gene>
    <name evidence="3" type="ORF">OG563_26300</name>
</gene>
<dbReference type="EMBL" id="CP109441">
    <property type="protein sequence ID" value="WUV42758.1"/>
    <property type="molecule type" value="Genomic_DNA"/>
</dbReference>
<dbReference type="Pfam" id="PF12850">
    <property type="entry name" value="Metallophos_2"/>
    <property type="match status" value="1"/>
</dbReference>
<keyword evidence="4" id="KW-1185">Reference proteome</keyword>
<evidence type="ECO:0000256" key="1">
    <source>
        <dbReference type="ARBA" id="ARBA00008950"/>
    </source>
</evidence>
<feature type="domain" description="Calcineurin-like phosphoesterase" evidence="2">
    <location>
        <begin position="25"/>
        <end position="168"/>
    </location>
</feature>
<sequence length="261" mass="29640">MIWYTSDLHIGHIKVANERGFDTTDEHDAELAARWDDLVRPGDQVWVQGDISIGGRANEIKALQWCGERPGELHFLPGNHDGCHGMRSKSARWQRIYLGVFHSVQQVATHKIAGQRVSLSHFPLRGDPDGDHTPEHRFEAYRHSDGGQYHLHGHTHSKVQQRGRQLHIGPDAHDLSPVSQQWVADRIMAGDETPSIYPDHEKQLNTFELQLLREATLYRYEAGGLPPDLPESVRRYANQPDGGLIDIIDLVIRQARKFDAI</sequence>
<dbReference type="InterPro" id="IPR029052">
    <property type="entry name" value="Metallo-depent_PP-like"/>
</dbReference>
<dbReference type="InterPro" id="IPR024654">
    <property type="entry name" value="Calcineurin-like_PHP_lpxH"/>
</dbReference>
<accession>A0ABZ1YHZ6</accession>
<evidence type="ECO:0000313" key="3">
    <source>
        <dbReference type="EMBL" id="WUV42758.1"/>
    </source>
</evidence>
<comment type="similarity">
    <text evidence="1">Belongs to the metallophosphoesterase superfamily. YfcE family.</text>
</comment>
<organism evidence="3 4">
    <name type="scientific">Nocardia vinacea</name>
    <dbReference type="NCBI Taxonomy" id="96468"/>
    <lineage>
        <taxon>Bacteria</taxon>
        <taxon>Bacillati</taxon>
        <taxon>Actinomycetota</taxon>
        <taxon>Actinomycetes</taxon>
        <taxon>Mycobacteriales</taxon>
        <taxon>Nocardiaceae</taxon>
        <taxon>Nocardia</taxon>
    </lineage>
</organism>
<protein>
    <submittedName>
        <fullName evidence="3">Metallophosphoesterase family protein</fullName>
    </submittedName>
</protein>
<dbReference type="RefSeq" id="WP_329405365.1">
    <property type="nucleotide sequence ID" value="NZ_CP109441.1"/>
</dbReference>
<dbReference type="Proteomes" id="UP001432062">
    <property type="component" value="Chromosome"/>
</dbReference>
<proteinExistence type="inferred from homology"/>
<evidence type="ECO:0000313" key="4">
    <source>
        <dbReference type="Proteomes" id="UP001432062"/>
    </source>
</evidence>
<evidence type="ECO:0000259" key="2">
    <source>
        <dbReference type="Pfam" id="PF12850"/>
    </source>
</evidence>
<reference evidence="3" key="1">
    <citation type="submission" date="2022-10" db="EMBL/GenBank/DDBJ databases">
        <title>The complete genomes of actinobacterial strains from the NBC collection.</title>
        <authorList>
            <person name="Joergensen T.S."/>
            <person name="Alvarez Arevalo M."/>
            <person name="Sterndorff E.B."/>
            <person name="Faurdal D."/>
            <person name="Vuksanovic O."/>
            <person name="Mourched A.-S."/>
            <person name="Charusanti P."/>
            <person name="Shaw S."/>
            <person name="Blin K."/>
            <person name="Weber T."/>
        </authorList>
    </citation>
    <scope>NUCLEOTIDE SEQUENCE</scope>
    <source>
        <strain evidence="3">NBC_01482</strain>
    </source>
</reference>
<dbReference type="Gene3D" id="3.60.21.10">
    <property type="match status" value="1"/>
</dbReference>
<name>A0ABZ1YHZ6_9NOCA</name>
<dbReference type="SUPFAM" id="SSF56300">
    <property type="entry name" value="Metallo-dependent phosphatases"/>
    <property type="match status" value="1"/>
</dbReference>